<organism evidence="2 3">
    <name type="scientific">Tilletia controversa</name>
    <name type="common">dwarf bunt fungus</name>
    <dbReference type="NCBI Taxonomy" id="13291"/>
    <lineage>
        <taxon>Eukaryota</taxon>
        <taxon>Fungi</taxon>
        <taxon>Dikarya</taxon>
        <taxon>Basidiomycota</taxon>
        <taxon>Ustilaginomycotina</taxon>
        <taxon>Exobasidiomycetes</taxon>
        <taxon>Tilletiales</taxon>
        <taxon>Tilletiaceae</taxon>
        <taxon>Tilletia</taxon>
    </lineage>
</organism>
<dbReference type="AlphaFoldDB" id="A0A8X7MP48"/>
<proteinExistence type="predicted"/>
<feature type="non-terminal residue" evidence="2">
    <location>
        <position position="1"/>
    </location>
</feature>
<evidence type="ECO:0000313" key="2">
    <source>
        <dbReference type="EMBL" id="KAE8243621.1"/>
    </source>
</evidence>
<name>A0A8X7MP48_9BASI</name>
<evidence type="ECO:0000256" key="1">
    <source>
        <dbReference type="SAM" id="MobiDB-lite"/>
    </source>
</evidence>
<comment type="caution">
    <text evidence="2">The sequence shown here is derived from an EMBL/GenBank/DDBJ whole genome shotgun (WGS) entry which is preliminary data.</text>
</comment>
<keyword evidence="3" id="KW-1185">Reference proteome</keyword>
<evidence type="ECO:0000313" key="3">
    <source>
        <dbReference type="Proteomes" id="UP000077684"/>
    </source>
</evidence>
<sequence>QARTSGLPDMGGDSSLAMLGGQQLGSPLVAPGRPRVGPSRSHGHSNSSTGSLFDGMMGPGVSSNGGGAVQLFKSWV</sequence>
<gene>
    <name evidence="2" type="ORF">A4X06_0g6190</name>
</gene>
<protein>
    <submittedName>
        <fullName evidence="2">Uncharacterized protein</fullName>
    </submittedName>
</protein>
<reference evidence="2" key="1">
    <citation type="submission" date="2016-04" db="EMBL/GenBank/DDBJ databases">
        <authorList>
            <person name="Nguyen H.D."/>
            <person name="Samba Siva P."/>
            <person name="Cullis J."/>
            <person name="Levesque C.A."/>
            <person name="Hambleton S."/>
        </authorList>
    </citation>
    <scope>NUCLEOTIDE SEQUENCE</scope>
    <source>
        <strain evidence="2">DAOMC 236426</strain>
    </source>
</reference>
<accession>A0A8X7MP48</accession>
<feature type="region of interest" description="Disordered" evidence="1">
    <location>
        <begin position="1"/>
        <end position="59"/>
    </location>
</feature>
<dbReference type="EMBL" id="LWDE02000860">
    <property type="protein sequence ID" value="KAE8243621.1"/>
    <property type="molecule type" value="Genomic_DNA"/>
</dbReference>
<reference evidence="2" key="2">
    <citation type="journal article" date="2019" name="IMA Fungus">
        <title>Genome sequencing and comparison of five Tilletia species to identify candidate genes for the detection of regulated species infecting wheat.</title>
        <authorList>
            <person name="Nguyen H.D.T."/>
            <person name="Sultana T."/>
            <person name="Kesanakurti P."/>
            <person name="Hambleton S."/>
        </authorList>
    </citation>
    <scope>NUCLEOTIDE SEQUENCE</scope>
    <source>
        <strain evidence="2">DAOMC 236426</strain>
    </source>
</reference>
<dbReference type="Proteomes" id="UP000077684">
    <property type="component" value="Unassembled WGS sequence"/>
</dbReference>